<dbReference type="HOGENOM" id="CLU_754126_0_0_6"/>
<dbReference type="GO" id="GO:0005576">
    <property type="term" value="C:extracellular region"/>
    <property type="evidence" value="ECO:0007669"/>
    <property type="project" value="UniProtKB-SubCell"/>
</dbReference>
<keyword evidence="5" id="KW-0175">Coiled coil</keyword>
<keyword evidence="3" id="KW-0964">Secreted</keyword>
<reference evidence="6" key="1">
    <citation type="journal article" date="2012" name="PLoS Genet.">
        <title>Comparative Genomics of Plant-Associated Pseudomonas spp.: Insights into Diversity and Inheritance of Traits Involved in Multitrophic Interactions.</title>
        <authorList>
            <person name="Loper J.E."/>
            <person name="Hassan K.A."/>
            <person name="Mavrodi D.V."/>
            <person name="Davis E.W.II."/>
            <person name="Lim C.K."/>
            <person name="Shaffer B.T."/>
            <person name="Elbourne L.D."/>
            <person name="Stockwell V.O."/>
            <person name="Hartney S.L."/>
            <person name="Breakwell K."/>
            <person name="Henkels M.D."/>
            <person name="Tetu S.G."/>
            <person name="Rangel L.I."/>
            <person name="Kidarsa T.A."/>
            <person name="Wilson N.L."/>
            <person name="van de Mortel J.E."/>
            <person name="Song C."/>
            <person name="Blumhagen R."/>
            <person name="Radune D."/>
            <person name="Hostetler J.B."/>
            <person name="Brinkac L.M."/>
            <person name="Durkin A.S."/>
            <person name="Kluepfel D.A."/>
            <person name="Wechter W.P."/>
            <person name="Anderson A.J."/>
            <person name="Kim Y.C."/>
            <person name="Pierson L.S.III."/>
            <person name="Pierson E.A."/>
            <person name="Lindow S.E."/>
            <person name="Kobayashi D.Y."/>
            <person name="Raaijmakers J.M."/>
            <person name="Weller D.M."/>
            <person name="Thomashow L.S."/>
            <person name="Allen A.E."/>
            <person name="Paulsen I.T."/>
        </authorList>
    </citation>
    <scope>NUCLEOTIDE SEQUENCE [LARGE SCALE GENOMIC DNA]</scope>
    <source>
        <strain evidence="6">Q2-87</strain>
    </source>
</reference>
<name>J2YD99_PSEFQ</name>
<dbReference type="EMBL" id="AGBM01000001">
    <property type="protein sequence ID" value="EJL05271.1"/>
    <property type="molecule type" value="Genomic_DNA"/>
</dbReference>
<gene>
    <name evidence="6" type="primary">sipD</name>
    <name evidence="6" type="ORF">PflQ2_3700</name>
</gene>
<evidence type="ECO:0000256" key="1">
    <source>
        <dbReference type="ARBA" id="ARBA00004613"/>
    </source>
</evidence>
<evidence type="ECO:0000313" key="6">
    <source>
        <dbReference type="EMBL" id="EJL05271.1"/>
    </source>
</evidence>
<accession>J2YD99</accession>
<dbReference type="InterPro" id="IPR036708">
    <property type="entry name" value="BipD-like_sf"/>
</dbReference>
<evidence type="ECO:0000256" key="4">
    <source>
        <dbReference type="ARBA" id="ARBA00023026"/>
    </source>
</evidence>
<comment type="subcellular location">
    <subcellularLocation>
        <location evidence="1">Secreted</location>
    </subcellularLocation>
</comment>
<evidence type="ECO:0000256" key="2">
    <source>
        <dbReference type="ARBA" id="ARBA00007741"/>
    </source>
</evidence>
<organism evidence="6">
    <name type="scientific">Pseudomonas fluorescens (strain Q2-87)</name>
    <dbReference type="NCBI Taxonomy" id="1038922"/>
    <lineage>
        <taxon>Bacteria</taxon>
        <taxon>Pseudomonadati</taxon>
        <taxon>Pseudomonadota</taxon>
        <taxon>Gammaproteobacteria</taxon>
        <taxon>Pseudomonadales</taxon>
        <taxon>Pseudomonadaceae</taxon>
        <taxon>Pseudomonas</taxon>
    </lineage>
</organism>
<dbReference type="SUPFAM" id="SSF140693">
    <property type="entry name" value="IpaD-like"/>
    <property type="match status" value="1"/>
</dbReference>
<protein>
    <submittedName>
        <fullName evidence="6">Type III effector protein SipD</fullName>
    </submittedName>
</protein>
<proteinExistence type="inferred from homology"/>
<dbReference type="RefSeq" id="WP_003183566.1">
    <property type="nucleotide sequence ID" value="NZ_CM001558.1"/>
</dbReference>
<keyword evidence="4" id="KW-0843">Virulence</keyword>
<evidence type="ECO:0000256" key="3">
    <source>
        <dbReference type="ARBA" id="ARBA00022525"/>
    </source>
</evidence>
<dbReference type="AlphaFoldDB" id="J2YD99"/>
<dbReference type="Gene3D" id="1.20.1710.10">
    <property type="entry name" value="IpaD-like"/>
    <property type="match status" value="1"/>
</dbReference>
<comment type="caution">
    <text evidence="6">The sequence shown here is derived from an EMBL/GenBank/DDBJ whole genome shotgun (WGS) entry which is preliminary data.</text>
</comment>
<dbReference type="Proteomes" id="UP000007289">
    <property type="component" value="Chromosome"/>
</dbReference>
<dbReference type="Pfam" id="PF06511">
    <property type="entry name" value="T3SS_TC"/>
    <property type="match status" value="1"/>
</dbReference>
<dbReference type="eggNOG" id="ENOG5032RHE">
    <property type="taxonomic scope" value="Bacteria"/>
</dbReference>
<sequence length="367" mass="41131">MEITRFVQTPVVLLPNIDTTVDTPLPVDIPVEAQTVSSLTQLLDRSVNALNRSLANLLRGPLNAKSLEGMTTEFVAQLFIPELLEQIHAKRDRSHLWAQRAHQCCAVMSQSMKPTLLDENRLRQLNDEQGEILRSLKQALEQDKPLEIAEALDAGVNSSNDFFEKLLELIDLIKNGYLAGYEHIIKAYTDFFADFNVEITAKMKDWIEGTNDGKDAKVNVDALRTALDNLIKKYSHPNSASVLFPKPGDGAASKEEAEKWLKALGLPASCLKQNPPPNGGWCVVIDLSPLTTMLRSLLLESGTVTWDTAKYNQWQTGFNAQEERLKNMLQSLTQKYSNANSYHDNFNKTLSAHLNQFADMLRAMLSF</sequence>
<comment type="similarity">
    <text evidence="2">Belongs to the invasin protein D family.</text>
</comment>
<evidence type="ECO:0000256" key="5">
    <source>
        <dbReference type="ARBA" id="ARBA00023054"/>
    </source>
</evidence>
<dbReference type="InterPro" id="IPR009483">
    <property type="entry name" value="IpaD/BipD/SipD"/>
</dbReference>
<dbReference type="PATRIC" id="fig|1038922.3.peg.1815"/>